<sequence length="512" mass="56166">MSSGDIEFLIDNHDAWKRLTVDLQAAQRSVRVLLFYLDVGECFVTFDPDPPVPGKGRVQGTRLEQVLADAGARGVQVQVVYNDAVGPDLPPLVATDTARAVARYFEDRANVTVRPFRTSILIPIHAKLFVIDDEIAYTIGSPFVSDYYDAQGHVIDDPRRGSWSRWPWRHQQIRVPVHDVSARVAGPLVAELAKTFWLHWDMLGEHPESPTQPPSEASGTTVIRTLCGNGRYASYPSGERGILDAYLAAIASAERFIYLENQYVLCPEIGTALRSAMQRSSSLQLIVLMNTQVDLPLYGKWQLAFLNTLLGGLSEQQLGRIGLFTLWSHDHRPAAGTPPRVLRNYVHSKVAVVDDSWGTIGSANLDSVSLSQSDYALRVPALRLLMRWWKSGVGPDPRQARAMEVNLGLGGADAARLRSQLWQEHLGETAATSDDLLGAWSAAAASTLACLQAPSATPCGGRVLRIPVVDGRVPDDVVDPEAFLGRLGVPAGSVELLETFPAFSFRRGDYEH</sequence>
<gene>
    <name evidence="2" type="ORF">NOCA240048</name>
</gene>
<feature type="domain" description="PLD phosphodiesterase" evidence="1">
    <location>
        <begin position="125"/>
        <end position="148"/>
    </location>
</feature>
<proteinExistence type="predicted"/>
<dbReference type="SUPFAM" id="SSF56024">
    <property type="entry name" value="Phospholipase D/nuclease"/>
    <property type="match status" value="2"/>
</dbReference>
<dbReference type="Gene3D" id="3.30.870.10">
    <property type="entry name" value="Endonuclease Chain A"/>
    <property type="match status" value="2"/>
</dbReference>
<dbReference type="EMBL" id="CZKA01000034">
    <property type="protein sequence ID" value="CUR57314.1"/>
    <property type="molecule type" value="Genomic_DNA"/>
</dbReference>
<reference evidence="2" key="1">
    <citation type="submission" date="2015-08" db="EMBL/GenBank/DDBJ databases">
        <authorList>
            <person name="Babu N.S."/>
            <person name="Beckwith C.J."/>
            <person name="Beseler K.G."/>
            <person name="Brison A."/>
            <person name="Carone J.V."/>
            <person name="Caskin T.P."/>
            <person name="Diamond M."/>
            <person name="Durham M.E."/>
            <person name="Foxe J.M."/>
            <person name="Go M."/>
            <person name="Henderson B.A."/>
            <person name="Jones I.B."/>
            <person name="McGettigan J.A."/>
            <person name="Micheletti S.J."/>
            <person name="Nasrallah M.E."/>
            <person name="Ortiz D."/>
            <person name="Piller C.R."/>
            <person name="Privatt S.R."/>
            <person name="Schneider S.L."/>
            <person name="Sharp S."/>
            <person name="Smith T.C."/>
            <person name="Stanton J.D."/>
            <person name="Ullery H.E."/>
            <person name="Wilson R.J."/>
            <person name="Serrano M.G."/>
            <person name="Buck G."/>
            <person name="Lee V."/>
            <person name="Wang Y."/>
            <person name="Carvalho R."/>
            <person name="Voegtly L."/>
            <person name="Shi R."/>
            <person name="Duckworth R."/>
            <person name="Johnson A."/>
            <person name="Loviza R."/>
            <person name="Walstead R."/>
            <person name="Shah Z."/>
            <person name="Kiflezghi M."/>
            <person name="Wade K."/>
            <person name="Ball S.L."/>
            <person name="Bradley K.W."/>
            <person name="Asai D.J."/>
            <person name="Bowman C.A."/>
            <person name="Russell D.A."/>
            <person name="Pope W.H."/>
            <person name="Jacobs-Sera D."/>
            <person name="Hendrix R.W."/>
            <person name="Hatfull G.F."/>
        </authorList>
    </citation>
    <scope>NUCLEOTIDE SEQUENCE</scope>
</reference>
<accession>A0A2P2C5N8</accession>
<dbReference type="Pfam" id="PF13091">
    <property type="entry name" value="PLDc_2"/>
    <property type="match status" value="1"/>
</dbReference>
<dbReference type="PROSITE" id="PS50035">
    <property type="entry name" value="PLD"/>
    <property type="match status" value="2"/>
</dbReference>
<dbReference type="AlphaFoldDB" id="A0A2P2C5N8"/>
<dbReference type="GO" id="GO:0032049">
    <property type="term" value="P:cardiolipin biosynthetic process"/>
    <property type="evidence" value="ECO:0007669"/>
    <property type="project" value="UniProtKB-ARBA"/>
</dbReference>
<organism evidence="2">
    <name type="scientific">metagenome</name>
    <dbReference type="NCBI Taxonomy" id="256318"/>
    <lineage>
        <taxon>unclassified sequences</taxon>
        <taxon>metagenomes</taxon>
    </lineage>
</organism>
<dbReference type="InterPro" id="IPR001736">
    <property type="entry name" value="PLipase_D/transphosphatidylase"/>
</dbReference>
<dbReference type="SMART" id="SM00155">
    <property type="entry name" value="PLDc"/>
    <property type="match status" value="2"/>
</dbReference>
<evidence type="ECO:0000259" key="1">
    <source>
        <dbReference type="PROSITE" id="PS50035"/>
    </source>
</evidence>
<dbReference type="PANTHER" id="PTHR21248:SF22">
    <property type="entry name" value="PHOSPHOLIPASE D"/>
    <property type="match status" value="1"/>
</dbReference>
<feature type="domain" description="PLD phosphodiesterase" evidence="1">
    <location>
        <begin position="342"/>
        <end position="369"/>
    </location>
</feature>
<dbReference type="GO" id="GO:0030572">
    <property type="term" value="F:phosphatidyltransferase activity"/>
    <property type="evidence" value="ECO:0007669"/>
    <property type="project" value="UniProtKB-ARBA"/>
</dbReference>
<name>A0A2P2C5N8_9ZZZZ</name>
<dbReference type="PANTHER" id="PTHR21248">
    <property type="entry name" value="CARDIOLIPIN SYNTHASE"/>
    <property type="match status" value="1"/>
</dbReference>
<evidence type="ECO:0000313" key="2">
    <source>
        <dbReference type="EMBL" id="CUR57314.1"/>
    </source>
</evidence>
<dbReference type="InterPro" id="IPR025202">
    <property type="entry name" value="PLD-like_dom"/>
</dbReference>
<protein>
    <recommendedName>
        <fullName evidence="1">PLD phosphodiesterase domain-containing protein</fullName>
    </recommendedName>
</protein>